<evidence type="ECO:0000256" key="1">
    <source>
        <dbReference type="ARBA" id="ARBA00022487"/>
    </source>
</evidence>
<proteinExistence type="inferred from homology"/>
<dbReference type="Gene3D" id="3.40.50.1820">
    <property type="entry name" value="alpha/beta hydrolase"/>
    <property type="match status" value="1"/>
</dbReference>
<dbReference type="EMBL" id="SNSC02000004">
    <property type="protein sequence ID" value="TID24953.1"/>
    <property type="molecule type" value="Genomic_DNA"/>
</dbReference>
<evidence type="ECO:0000256" key="4">
    <source>
        <dbReference type="RuleBase" id="RU367147"/>
    </source>
</evidence>
<dbReference type="OrthoDB" id="2425929at2759"/>
<keyword evidence="4" id="KW-0119">Carbohydrate metabolism</keyword>
<accession>A0A4Z1P719</accession>
<dbReference type="EC" id="3.1.1.-" evidence="4"/>
<gene>
    <name evidence="5" type="ORF">E6O75_ATG04158</name>
</gene>
<dbReference type="InterPro" id="IPR050955">
    <property type="entry name" value="Plant_Biomass_Hydrol_Est"/>
</dbReference>
<dbReference type="SUPFAM" id="SSF53474">
    <property type="entry name" value="alpha/beta-Hydrolases"/>
    <property type="match status" value="2"/>
</dbReference>
<evidence type="ECO:0000256" key="2">
    <source>
        <dbReference type="ARBA" id="ARBA00022729"/>
    </source>
</evidence>
<keyword evidence="3 4" id="KW-0378">Hydrolase</keyword>
<keyword evidence="4" id="KW-0624">Polysaccharide degradation</keyword>
<sequence length="304" mass="32473">MYLATFLFSSAIWLASRVVGQSTTKVPDSAWAAGGNPTKLDMFYYAPPGLPPNAPLVVAIHYCLGSAAAYSSTANFMPAANQYKFAVIYPQATHDNRCWAVNTEATLTRGGGGDADAIIKMMNYTIEKHQIDRKRMFVLGSSSGGMMTNVMMATYPDYFAGSASFSGIPYACLQGSRGASPMSDNSPCVKGGNKHTGAEWAAKVKTAIKGGYTGEYPPMQIWHQTGDPVVNIALQSEQVKQWTTVHGIKDAPTSSTPNTPKSGTVRKVYGDGKKVVAFTTTGSGHPHPVNIPEVLKWFGIASAQ</sequence>
<dbReference type="PANTHER" id="PTHR43037:SF5">
    <property type="entry name" value="FERULOYL ESTERASE"/>
    <property type="match status" value="1"/>
</dbReference>
<dbReference type="NCBIfam" id="TIGR01840">
    <property type="entry name" value="esterase_phb"/>
    <property type="match status" value="1"/>
</dbReference>
<keyword evidence="1 4" id="KW-0719">Serine esterase</keyword>
<comment type="similarity">
    <text evidence="4">Belongs to the carbohydrate esterase 1 (CE1) family.</text>
</comment>
<dbReference type="PANTHER" id="PTHR43037">
    <property type="entry name" value="UNNAMED PRODUCT-RELATED"/>
    <property type="match status" value="1"/>
</dbReference>
<comment type="subcellular location">
    <subcellularLocation>
        <location evidence="4">Secreted</location>
    </subcellularLocation>
</comment>
<evidence type="ECO:0000313" key="6">
    <source>
        <dbReference type="Proteomes" id="UP000298493"/>
    </source>
</evidence>
<dbReference type="Proteomes" id="UP000298493">
    <property type="component" value="Unassembled WGS sequence"/>
</dbReference>
<comment type="function">
    <text evidence="4">Esterase involved in the hydrolysis of xylan, a major structural heterogeneous polysaccharide found in plant biomass representing the second most abundant polysaccharide in the biosphere, after cellulose.</text>
</comment>
<dbReference type="InterPro" id="IPR010126">
    <property type="entry name" value="Esterase_phb"/>
</dbReference>
<dbReference type="STRING" id="86259.A0A4Z1P719"/>
<feature type="chain" id="PRO_5029036900" description="Carboxylic ester hydrolase" evidence="4">
    <location>
        <begin position="21"/>
        <end position="304"/>
    </location>
</feature>
<organism evidence="5 6">
    <name type="scientific">Venturia nashicola</name>
    <dbReference type="NCBI Taxonomy" id="86259"/>
    <lineage>
        <taxon>Eukaryota</taxon>
        <taxon>Fungi</taxon>
        <taxon>Dikarya</taxon>
        <taxon>Ascomycota</taxon>
        <taxon>Pezizomycotina</taxon>
        <taxon>Dothideomycetes</taxon>
        <taxon>Pleosporomycetidae</taxon>
        <taxon>Venturiales</taxon>
        <taxon>Venturiaceae</taxon>
        <taxon>Venturia</taxon>
    </lineage>
</organism>
<reference evidence="5 6" key="1">
    <citation type="submission" date="2019-04" db="EMBL/GenBank/DDBJ databases">
        <title>High contiguity whole genome sequence and gene annotation resource for two Venturia nashicola isolates.</title>
        <authorList>
            <person name="Prokchorchik M."/>
            <person name="Won K."/>
            <person name="Lee Y."/>
            <person name="Choi E.D."/>
            <person name="Segonzac C."/>
            <person name="Sohn K.H."/>
        </authorList>
    </citation>
    <scope>NUCLEOTIDE SEQUENCE [LARGE SCALE GENOMIC DNA]</scope>
    <source>
        <strain evidence="5 6">PRI2</strain>
    </source>
</reference>
<dbReference type="GO" id="GO:0005576">
    <property type="term" value="C:extracellular region"/>
    <property type="evidence" value="ECO:0007669"/>
    <property type="project" value="UniProtKB-SubCell"/>
</dbReference>
<evidence type="ECO:0000313" key="5">
    <source>
        <dbReference type="EMBL" id="TID24953.1"/>
    </source>
</evidence>
<dbReference type="AlphaFoldDB" id="A0A4Z1P719"/>
<dbReference type="GO" id="GO:0052689">
    <property type="term" value="F:carboxylic ester hydrolase activity"/>
    <property type="evidence" value="ECO:0007669"/>
    <property type="project" value="UniProtKB-KW"/>
</dbReference>
<evidence type="ECO:0000256" key="3">
    <source>
        <dbReference type="ARBA" id="ARBA00022801"/>
    </source>
</evidence>
<keyword evidence="2 4" id="KW-0732">Signal</keyword>
<dbReference type="GO" id="GO:0045493">
    <property type="term" value="P:xylan catabolic process"/>
    <property type="evidence" value="ECO:0007669"/>
    <property type="project" value="UniProtKB-UniRule"/>
</dbReference>
<protein>
    <recommendedName>
        <fullName evidence="4">Carboxylic ester hydrolase</fullName>
        <ecNumber evidence="4">3.1.1.-</ecNumber>
    </recommendedName>
</protein>
<name>A0A4Z1P719_9PEZI</name>
<comment type="caution">
    <text evidence="5">The sequence shown here is derived from an EMBL/GenBank/DDBJ whole genome shotgun (WGS) entry which is preliminary data.</text>
</comment>
<dbReference type="Pfam" id="PF10503">
    <property type="entry name" value="Esterase_PHB"/>
    <property type="match status" value="1"/>
</dbReference>
<dbReference type="InterPro" id="IPR029058">
    <property type="entry name" value="AB_hydrolase_fold"/>
</dbReference>
<keyword evidence="4" id="KW-0964">Secreted</keyword>
<feature type="signal peptide" evidence="4">
    <location>
        <begin position="1"/>
        <end position="20"/>
    </location>
</feature>
<keyword evidence="6" id="KW-1185">Reference proteome</keyword>